<name>A0A444IQ75_9BACT</name>
<dbReference type="EMBL" id="MTKO01000136">
    <property type="protein sequence ID" value="RWX42990.1"/>
    <property type="molecule type" value="Genomic_DNA"/>
</dbReference>
<evidence type="ECO:0000259" key="1">
    <source>
        <dbReference type="SMART" id="SM00881"/>
    </source>
</evidence>
<gene>
    <name evidence="2" type="ORF">H206_03297</name>
</gene>
<dbReference type="InterPro" id="IPR036291">
    <property type="entry name" value="NAD(P)-bd_dom_sf"/>
</dbReference>
<dbReference type="PANTHER" id="PTHR33303:SF2">
    <property type="entry name" value="COA-BINDING DOMAIN-CONTAINING PROTEIN"/>
    <property type="match status" value="1"/>
</dbReference>
<organism evidence="2 3">
    <name type="scientific">Candidatus Electrothrix aarhusensis</name>
    <dbReference type="NCBI Taxonomy" id="1859131"/>
    <lineage>
        <taxon>Bacteria</taxon>
        <taxon>Pseudomonadati</taxon>
        <taxon>Thermodesulfobacteriota</taxon>
        <taxon>Desulfobulbia</taxon>
        <taxon>Desulfobulbales</taxon>
        <taxon>Desulfobulbaceae</taxon>
        <taxon>Candidatus Electrothrix</taxon>
    </lineage>
</organism>
<proteinExistence type="predicted"/>
<evidence type="ECO:0000313" key="2">
    <source>
        <dbReference type="EMBL" id="RWX42990.1"/>
    </source>
</evidence>
<reference evidence="2 3" key="1">
    <citation type="submission" date="2017-01" db="EMBL/GenBank/DDBJ databases">
        <title>The cable genome- insights into the physiology and evolution of filamentous bacteria capable of sulfide oxidation via long distance electron transfer.</title>
        <authorList>
            <person name="Schreiber L."/>
            <person name="Bjerg J.T."/>
            <person name="Boggild A."/>
            <person name="Van De Vossenberg J."/>
            <person name="Meysman F."/>
            <person name="Nielsen L.P."/>
            <person name="Schramm A."/>
            <person name="Kjeldsen K.U."/>
        </authorList>
    </citation>
    <scope>NUCLEOTIDE SEQUENCE [LARGE SCALE GENOMIC DNA]</scope>
    <source>
        <strain evidence="2">MCF</strain>
    </source>
</reference>
<dbReference type="Gene3D" id="3.40.50.720">
    <property type="entry name" value="NAD(P)-binding Rossmann-like Domain"/>
    <property type="match status" value="1"/>
</dbReference>
<dbReference type="AlphaFoldDB" id="A0A444IQ75"/>
<accession>A0A444IQ75</accession>
<dbReference type="Pfam" id="PF13380">
    <property type="entry name" value="CoA_binding_2"/>
    <property type="match status" value="1"/>
</dbReference>
<evidence type="ECO:0000313" key="3">
    <source>
        <dbReference type="Proteomes" id="UP000287853"/>
    </source>
</evidence>
<dbReference type="Proteomes" id="UP000287853">
    <property type="component" value="Unassembled WGS sequence"/>
</dbReference>
<dbReference type="PANTHER" id="PTHR33303">
    <property type="entry name" value="CYTOPLASMIC PROTEIN-RELATED"/>
    <property type="match status" value="1"/>
</dbReference>
<comment type="caution">
    <text evidence="2">The sequence shown here is derived from an EMBL/GenBank/DDBJ whole genome shotgun (WGS) entry which is preliminary data.</text>
</comment>
<protein>
    <recommendedName>
        <fullName evidence="1">CoA-binding domain-containing protein</fullName>
    </recommendedName>
</protein>
<feature type="domain" description="CoA-binding" evidence="1">
    <location>
        <begin position="1"/>
        <end position="91"/>
    </location>
</feature>
<keyword evidence="3" id="KW-1185">Reference proteome</keyword>
<dbReference type="SMART" id="SM00881">
    <property type="entry name" value="CoA_binding"/>
    <property type="match status" value="1"/>
</dbReference>
<sequence>MTEVVAIIGASEKPDRYANKGMHALQKHGHEVVLVNPFKKEVEGQTCLHSVVDYNEKIDTVTLYVNPKRFQDHIQDVIKAEPKRVIMNPGTENDEHQQVLEDARITVLRACTLVLLSTNQF</sequence>
<dbReference type="InterPro" id="IPR003781">
    <property type="entry name" value="CoA-bd"/>
</dbReference>
<dbReference type="SUPFAM" id="SSF51735">
    <property type="entry name" value="NAD(P)-binding Rossmann-fold domains"/>
    <property type="match status" value="1"/>
</dbReference>